<keyword evidence="2" id="KW-1185">Reference proteome</keyword>
<proteinExistence type="predicted"/>
<sequence length="66" mass="6730">MVAGLALAVARDLLCALARADAFMTGLLPIPAALPSAGAATLIQRAAAGRTTRALPRYNPAICLKQ</sequence>
<accession>A0ABM7XYU5</accession>
<dbReference type="EMBL" id="AP025637">
    <property type="protein sequence ID" value="BDG70673.1"/>
    <property type="molecule type" value="Genomic_DNA"/>
</dbReference>
<evidence type="ECO:0000313" key="1">
    <source>
        <dbReference type="EMBL" id="BDG70673.1"/>
    </source>
</evidence>
<reference evidence="1 2" key="1">
    <citation type="journal article" date="2016" name="Microbes Environ.">
        <title>Phylogenetically diverse aerobic anoxygenic phototrophic bacteria isolated from epilithic biofilms in Tama river, Japan.</title>
        <authorList>
            <person name="Hirose S."/>
            <person name="Matsuura K."/>
            <person name="Haruta S."/>
        </authorList>
    </citation>
    <scope>NUCLEOTIDE SEQUENCE [LARGE SCALE GENOMIC DNA]</scope>
    <source>
        <strain evidence="1 2">S08</strain>
    </source>
</reference>
<protein>
    <recommendedName>
        <fullName evidence="3">Secreted protein</fullName>
    </recommendedName>
</protein>
<dbReference type="Proteomes" id="UP000831327">
    <property type="component" value="Chromosome"/>
</dbReference>
<evidence type="ECO:0008006" key="3">
    <source>
        <dbReference type="Google" id="ProtNLM"/>
    </source>
</evidence>
<gene>
    <name evidence="1" type="ORF">Rmf_06020</name>
</gene>
<organism evidence="1 2">
    <name type="scientific">Roseomonas fluvialis</name>
    <dbReference type="NCBI Taxonomy" id="1750527"/>
    <lineage>
        <taxon>Bacteria</taxon>
        <taxon>Pseudomonadati</taxon>
        <taxon>Pseudomonadota</taxon>
        <taxon>Alphaproteobacteria</taxon>
        <taxon>Acetobacterales</taxon>
        <taxon>Roseomonadaceae</taxon>
        <taxon>Roseomonas</taxon>
    </lineage>
</organism>
<name>A0ABM7XYU5_9PROT</name>
<evidence type="ECO:0000313" key="2">
    <source>
        <dbReference type="Proteomes" id="UP000831327"/>
    </source>
</evidence>